<feature type="domain" description="XAC0095-like" evidence="2">
    <location>
        <begin position="11"/>
        <end position="77"/>
    </location>
</feature>
<evidence type="ECO:0000256" key="1">
    <source>
        <dbReference type="SAM" id="MobiDB-lite"/>
    </source>
</evidence>
<dbReference type="Pfam" id="PF26642">
    <property type="entry name" value="XAC0095_dom"/>
    <property type="match status" value="1"/>
</dbReference>
<feature type="compositionally biased region" description="Basic and acidic residues" evidence="1">
    <location>
        <begin position="82"/>
        <end position="91"/>
    </location>
</feature>
<accession>A0A286CZ36</accession>
<reference evidence="3 4" key="1">
    <citation type="submission" date="2017-09" db="EMBL/GenBank/DDBJ databases">
        <authorList>
            <person name="Ehlers B."/>
            <person name="Leendertz F.H."/>
        </authorList>
    </citation>
    <scope>NUCLEOTIDE SEQUENCE [LARGE SCALE GENOMIC DNA]</scope>
    <source>
        <strain evidence="3 4">CGMCC 1.10978</strain>
    </source>
</reference>
<dbReference type="EMBL" id="OCND01000001">
    <property type="protein sequence ID" value="SOD51629.1"/>
    <property type="molecule type" value="Genomic_DNA"/>
</dbReference>
<dbReference type="NCBIfam" id="NF047335">
    <property type="entry name" value="T3SS_XAC0095"/>
    <property type="match status" value="1"/>
</dbReference>
<dbReference type="InterPro" id="IPR058099">
    <property type="entry name" value="T3SS_XAC0095_dom"/>
</dbReference>
<dbReference type="AlphaFoldDB" id="A0A286CZ36"/>
<evidence type="ECO:0000313" key="4">
    <source>
        <dbReference type="Proteomes" id="UP000219374"/>
    </source>
</evidence>
<protein>
    <recommendedName>
        <fullName evidence="2">XAC0095-like domain-containing protein</fullName>
    </recommendedName>
</protein>
<feature type="region of interest" description="Disordered" evidence="1">
    <location>
        <begin position="82"/>
        <end position="125"/>
    </location>
</feature>
<evidence type="ECO:0000259" key="2">
    <source>
        <dbReference type="Pfam" id="PF26642"/>
    </source>
</evidence>
<dbReference type="Proteomes" id="UP000219374">
    <property type="component" value="Unassembled WGS sequence"/>
</dbReference>
<proteinExistence type="predicted"/>
<sequence length="245" mass="26996">MSKHESNDLSTPGYFLPEDSQFRLKKLRDYTEFLSRLAQPRTSDETNESTPDVRVGEIAICLELLSEQVDLVLEELSRPAERKARAVKADADAGTDADADAEEEEEEEEEDEEDEDEDEDDAPEKMQEISVAVAERYSFGVTLAQIDSLDLLTQTISAHGDVVAGSHEAEFADHTLPRIGQAIYDGVEAVRAILDQVEDQPLGPSRRPLNRVGETRAVYDTGFAGATARPGAQLGFGDDLNRTLQ</sequence>
<name>A0A286CZ36_9GAMM</name>
<gene>
    <name evidence="3" type="ORF">SAMN06296416_101755</name>
</gene>
<keyword evidence="4" id="KW-1185">Reference proteome</keyword>
<dbReference type="RefSeq" id="WP_176520153.1">
    <property type="nucleotide sequence ID" value="NZ_OCND01000001.1"/>
</dbReference>
<evidence type="ECO:0000313" key="3">
    <source>
        <dbReference type="EMBL" id="SOD51629.1"/>
    </source>
</evidence>
<organism evidence="3 4">
    <name type="scientific">Pseudoxanthomonas wuyuanensis</name>
    <dbReference type="NCBI Taxonomy" id="1073196"/>
    <lineage>
        <taxon>Bacteria</taxon>
        <taxon>Pseudomonadati</taxon>
        <taxon>Pseudomonadota</taxon>
        <taxon>Gammaproteobacteria</taxon>
        <taxon>Lysobacterales</taxon>
        <taxon>Lysobacteraceae</taxon>
        <taxon>Pseudoxanthomonas</taxon>
    </lineage>
</organism>
<feature type="compositionally biased region" description="Acidic residues" evidence="1">
    <location>
        <begin position="93"/>
        <end position="122"/>
    </location>
</feature>